<dbReference type="Pfam" id="PF04055">
    <property type="entry name" value="Radical_SAM"/>
    <property type="match status" value="1"/>
</dbReference>
<evidence type="ECO:0000256" key="3">
    <source>
        <dbReference type="ARBA" id="ARBA00023004"/>
    </source>
</evidence>
<evidence type="ECO:0000256" key="1">
    <source>
        <dbReference type="ARBA" id="ARBA00022691"/>
    </source>
</evidence>
<keyword evidence="8" id="KW-1185">Reference proteome</keyword>
<reference evidence="7 8" key="1">
    <citation type="journal article" date="2019" name="Int. J. Syst. Evol. Microbiol.">
        <title>Methanofervidicoccus abyssi gen. nov., sp. nov., a hydrogenotrophic methanogen, isolated from a hydrothermal vent chimney in the Mid-Cayman Spreading Center, the Caribbean Sea.</title>
        <authorList>
            <person name="Sakai S."/>
            <person name="Takaki Y."/>
            <person name="Miyazaki M."/>
            <person name="Ogawara M."/>
            <person name="Yanagawa K."/>
            <person name="Miyazaki J."/>
            <person name="Takai K."/>
        </authorList>
    </citation>
    <scope>NUCLEOTIDE SEQUENCE [LARGE SCALE GENOMIC DNA]</scope>
    <source>
        <strain evidence="7 8">HHB</strain>
    </source>
</reference>
<keyword evidence="1" id="KW-0949">S-adenosyl-L-methionine</keyword>
<dbReference type="SFLD" id="SFLDG01067">
    <property type="entry name" value="SPASM/twitch_domain_containing"/>
    <property type="match status" value="1"/>
</dbReference>
<dbReference type="Gene3D" id="3.20.20.70">
    <property type="entry name" value="Aldolase class I"/>
    <property type="match status" value="1"/>
</dbReference>
<dbReference type="InterPro" id="IPR058240">
    <property type="entry name" value="rSAM_sf"/>
</dbReference>
<keyword evidence="4" id="KW-0411">Iron-sulfur</keyword>
<dbReference type="GO" id="GO:0016491">
    <property type="term" value="F:oxidoreductase activity"/>
    <property type="evidence" value="ECO:0007669"/>
    <property type="project" value="InterPro"/>
</dbReference>
<comment type="caution">
    <text evidence="7">The sequence shown here is derived from an EMBL/GenBank/DDBJ whole genome shotgun (WGS) entry which is preliminary data.</text>
</comment>
<dbReference type="SMART" id="SM00729">
    <property type="entry name" value="Elp3"/>
    <property type="match status" value="1"/>
</dbReference>
<dbReference type="InterPro" id="IPR007197">
    <property type="entry name" value="rSAM"/>
</dbReference>
<evidence type="ECO:0000256" key="5">
    <source>
        <dbReference type="ARBA" id="ARBA00023601"/>
    </source>
</evidence>
<dbReference type="InterPro" id="IPR006638">
    <property type="entry name" value="Elp3/MiaA/NifB-like_rSAM"/>
</dbReference>
<dbReference type="CDD" id="cd01335">
    <property type="entry name" value="Radical_SAM"/>
    <property type="match status" value="1"/>
</dbReference>
<dbReference type="PROSITE" id="PS51918">
    <property type="entry name" value="RADICAL_SAM"/>
    <property type="match status" value="1"/>
</dbReference>
<dbReference type="SFLD" id="SFLDG01386">
    <property type="entry name" value="main_SPASM_domain-containing"/>
    <property type="match status" value="1"/>
</dbReference>
<dbReference type="Proteomes" id="UP000290527">
    <property type="component" value="Unassembled WGS sequence"/>
</dbReference>
<evidence type="ECO:0000313" key="8">
    <source>
        <dbReference type="Proteomes" id="UP000290527"/>
    </source>
</evidence>
<dbReference type="EMBL" id="BFAX01000004">
    <property type="protein sequence ID" value="GBF36806.1"/>
    <property type="molecule type" value="Genomic_DNA"/>
</dbReference>
<accession>A0A401HRA8</accession>
<evidence type="ECO:0000259" key="6">
    <source>
        <dbReference type="PROSITE" id="PS51918"/>
    </source>
</evidence>
<dbReference type="SFLD" id="SFLDS00029">
    <property type="entry name" value="Radical_SAM"/>
    <property type="match status" value="1"/>
</dbReference>
<name>A0A401HRA8_9EURY</name>
<protein>
    <recommendedName>
        <fullName evidence="6">Radical SAM core domain-containing protein</fullName>
    </recommendedName>
</protein>
<evidence type="ECO:0000313" key="7">
    <source>
        <dbReference type="EMBL" id="GBF36806.1"/>
    </source>
</evidence>
<dbReference type="SFLD" id="SFLDG01384">
    <property type="entry name" value="thioether_bond_formation_requi"/>
    <property type="match status" value="1"/>
</dbReference>
<feature type="domain" description="Radical SAM core" evidence="6">
    <location>
        <begin position="1"/>
        <end position="213"/>
    </location>
</feature>
<dbReference type="PANTHER" id="PTHR43273">
    <property type="entry name" value="ANAEROBIC SULFATASE-MATURATING ENZYME HOMOLOG ASLB-RELATED"/>
    <property type="match status" value="1"/>
</dbReference>
<dbReference type="PANTHER" id="PTHR43273:SF3">
    <property type="entry name" value="ANAEROBIC SULFATASE-MATURATING ENZYME HOMOLOG ASLB-RELATED"/>
    <property type="match status" value="1"/>
</dbReference>
<dbReference type="GO" id="GO:0046872">
    <property type="term" value="F:metal ion binding"/>
    <property type="evidence" value="ECO:0007669"/>
    <property type="project" value="UniProtKB-KW"/>
</dbReference>
<keyword evidence="2" id="KW-0479">Metal-binding</keyword>
<evidence type="ECO:0000256" key="2">
    <source>
        <dbReference type="ARBA" id="ARBA00022723"/>
    </source>
</evidence>
<proteinExistence type="inferred from homology"/>
<organism evidence="7 8">
    <name type="scientific">Methanofervidicoccus abyssi</name>
    <dbReference type="NCBI Taxonomy" id="2082189"/>
    <lineage>
        <taxon>Archaea</taxon>
        <taxon>Methanobacteriati</taxon>
        <taxon>Methanobacteriota</taxon>
        <taxon>Methanomada group</taxon>
        <taxon>Methanococci</taxon>
        <taxon>Methanococcales</taxon>
        <taxon>Methanofervidicoccus</taxon>
    </lineage>
</organism>
<keyword evidence="3" id="KW-0408">Iron</keyword>
<gene>
    <name evidence="7" type="ORF">MHHB_P1036</name>
</gene>
<dbReference type="GO" id="GO:0051536">
    <property type="term" value="F:iron-sulfur cluster binding"/>
    <property type="evidence" value="ECO:0007669"/>
    <property type="project" value="UniProtKB-KW"/>
</dbReference>
<comment type="similarity">
    <text evidence="5">Belongs to the radical SAM superfamily. Anaerobic sulfatase-maturating enzyme family.</text>
</comment>
<sequence length="281" mass="32812">MITNNCNLKCIYCYRKDNTGKKEMRFKTAKNAIDYILKKDDKLKIQFTGGEPLLNFKLIERIVDYCKDQYPDKNITYAVQTNGTLLDKEIIEKIKELDIKVGVSLDTIDPKDTILRPYRNGRPSTLDTLKGMYLLRENKVPFGVTTVVTNKNLPHLQDLVYYLISIGVRSISFDLLKPKKREHFSLMPEEEEFRKVLEKMKDLPIYIKNLRKRPENKYCYLNSGDLLFVSEIGNIYPCPTLEGYFYGGNINSGKDIKLFKVKCNYCFARSYLIRRIANYLS</sequence>
<dbReference type="InterPro" id="IPR013785">
    <property type="entry name" value="Aldolase_TIM"/>
</dbReference>
<dbReference type="InterPro" id="IPR023867">
    <property type="entry name" value="Sulphatase_maturase_rSAM"/>
</dbReference>
<dbReference type="SUPFAM" id="SSF102114">
    <property type="entry name" value="Radical SAM enzymes"/>
    <property type="match status" value="1"/>
</dbReference>
<dbReference type="AlphaFoldDB" id="A0A401HRA8"/>
<evidence type="ECO:0000256" key="4">
    <source>
        <dbReference type="ARBA" id="ARBA00023014"/>
    </source>
</evidence>